<gene>
    <name evidence="1" type="ORF">NQU54_22580</name>
</gene>
<keyword evidence="2" id="KW-1185">Reference proteome</keyword>
<evidence type="ECO:0008006" key="3">
    <source>
        <dbReference type="Google" id="ProtNLM"/>
    </source>
</evidence>
<dbReference type="AlphaFoldDB" id="A0A9X2RVA5"/>
<comment type="caution">
    <text evidence="1">The sequence shown here is derived from an EMBL/GenBank/DDBJ whole genome shotgun (WGS) entry which is preliminary data.</text>
</comment>
<evidence type="ECO:0000313" key="1">
    <source>
        <dbReference type="EMBL" id="MCQ8831778.1"/>
    </source>
</evidence>
<dbReference type="EMBL" id="JANIIC010000027">
    <property type="protein sequence ID" value="MCQ8831778.1"/>
    <property type="molecule type" value="Genomic_DNA"/>
</dbReference>
<organism evidence="1 2">
    <name type="scientific">Streptomyces malaysiensis subsp. samsunensis</name>
    <dbReference type="NCBI Taxonomy" id="459658"/>
    <lineage>
        <taxon>Bacteria</taxon>
        <taxon>Bacillati</taxon>
        <taxon>Actinomycetota</taxon>
        <taxon>Actinomycetes</taxon>
        <taxon>Kitasatosporales</taxon>
        <taxon>Streptomycetaceae</taxon>
        <taxon>Streptomyces</taxon>
        <taxon>Streptomyces violaceusniger group</taxon>
    </lineage>
</organism>
<protein>
    <recommendedName>
        <fullName evidence="3">SprT-like domain-containing protein</fullName>
    </recommendedName>
</protein>
<evidence type="ECO:0000313" key="2">
    <source>
        <dbReference type="Proteomes" id="UP001142400"/>
    </source>
</evidence>
<proteinExistence type="predicted"/>
<reference evidence="1" key="1">
    <citation type="submission" date="2022-06" db="EMBL/GenBank/DDBJ databases">
        <title>WGS of actinobacteria.</title>
        <authorList>
            <person name="Thawai C."/>
        </authorList>
    </citation>
    <scope>NUCLEOTIDE SEQUENCE</scope>
    <source>
        <strain evidence="1">DSM 42010</strain>
    </source>
</reference>
<sequence>MNITVHGQARGSRQMAIRLEQIAIPAGNLISRRLKAPLPDVEFVLTDGVGVDRLLHQAHAALGGPGKPTTIRGRIATKIKARRAFASTAMTHSGVLILINGPEHRGNLHQFDRTVVHELVHAVQFNLPGARERHITYLRMCAGYAPDRAFLRNYERLIDARECEAEGLESLARQLPRGH</sequence>
<accession>A0A9X2RVA5</accession>
<dbReference type="Proteomes" id="UP001142400">
    <property type="component" value="Unassembled WGS sequence"/>
</dbReference>
<dbReference type="RefSeq" id="WP_257632657.1">
    <property type="nucleotide sequence ID" value="NZ_JANIIC010000027.1"/>
</dbReference>
<name>A0A9X2RVA5_STRMQ</name>